<keyword evidence="1" id="KW-1185">Reference proteome</keyword>
<protein>
    <submittedName>
        <fullName evidence="2">F-box domain-containing protein</fullName>
    </submittedName>
</protein>
<accession>A0A7E4VPI8</accession>
<name>A0A7E4VPI8_PANRE</name>
<reference evidence="1" key="1">
    <citation type="journal article" date="2013" name="Genetics">
        <title>The draft genome and transcriptome of Panagrellus redivivus are shaped by the harsh demands of a free-living lifestyle.</title>
        <authorList>
            <person name="Srinivasan J."/>
            <person name="Dillman A.R."/>
            <person name="Macchietto M.G."/>
            <person name="Heikkinen L."/>
            <person name="Lakso M."/>
            <person name="Fracchia K.M."/>
            <person name="Antoshechkin I."/>
            <person name="Mortazavi A."/>
            <person name="Wong G."/>
            <person name="Sternberg P.W."/>
        </authorList>
    </citation>
    <scope>NUCLEOTIDE SEQUENCE [LARGE SCALE GENOMIC DNA]</scope>
    <source>
        <strain evidence="1">MT8872</strain>
    </source>
</reference>
<dbReference type="AlphaFoldDB" id="A0A7E4VPI8"/>
<dbReference type="Proteomes" id="UP000492821">
    <property type="component" value="Unassembled WGS sequence"/>
</dbReference>
<evidence type="ECO:0000313" key="1">
    <source>
        <dbReference type="Proteomes" id="UP000492821"/>
    </source>
</evidence>
<dbReference type="WBParaSite" id="Pan_g23602.t1">
    <property type="protein sequence ID" value="Pan_g23602.t1"/>
    <property type="gene ID" value="Pan_g23602"/>
</dbReference>
<organism evidence="1 2">
    <name type="scientific">Panagrellus redivivus</name>
    <name type="common">Microworm</name>
    <dbReference type="NCBI Taxonomy" id="6233"/>
    <lineage>
        <taxon>Eukaryota</taxon>
        <taxon>Metazoa</taxon>
        <taxon>Ecdysozoa</taxon>
        <taxon>Nematoda</taxon>
        <taxon>Chromadorea</taxon>
        <taxon>Rhabditida</taxon>
        <taxon>Tylenchina</taxon>
        <taxon>Panagrolaimomorpha</taxon>
        <taxon>Panagrolaimoidea</taxon>
        <taxon>Panagrolaimidae</taxon>
        <taxon>Panagrellus</taxon>
    </lineage>
</organism>
<reference evidence="2" key="2">
    <citation type="submission" date="2020-10" db="UniProtKB">
        <authorList>
            <consortium name="WormBaseParasite"/>
        </authorList>
    </citation>
    <scope>IDENTIFICATION</scope>
</reference>
<proteinExistence type="predicted"/>
<evidence type="ECO:0000313" key="2">
    <source>
        <dbReference type="WBParaSite" id="Pan_g23602.t1"/>
    </source>
</evidence>
<sequence length="279" mass="32569">MPYPIASLPYPFRRRLRQLLSSTELLSLQIASGNLENSKHLLPVQTYRSVPQLCIGNLDDDTVELKWFQNDQFYDHNGSNLLNSPALFLDSLNESNMSDWVFHYVWLANISSLEVANCTITEQFLTKLSCKQLKPTTFSIQSWSEKQFLDDGTKFSYIFTTFPLLETCYFQYSLVPGWVKHMVEYGKTNLKRVYITENDFHKLFSFKAVELYQFVKAQNDGFQLHMWYNRVESVASVESKVLPLFEQYFEPTNCSTFSVQLLLLHENIDPITHDFALRS</sequence>